<proteinExistence type="predicted"/>
<comment type="caution">
    <text evidence="1">The sequence shown here is derived from an EMBL/GenBank/DDBJ whole genome shotgun (WGS) entry which is preliminary data.</text>
</comment>
<evidence type="ECO:0000313" key="1">
    <source>
        <dbReference type="EMBL" id="KTC94733.1"/>
    </source>
</evidence>
<dbReference type="Proteomes" id="UP000054785">
    <property type="component" value="Unassembled WGS sequence"/>
</dbReference>
<dbReference type="PANTHER" id="PTHR36698:SF2">
    <property type="entry name" value="MCE_MLAD DOMAIN-CONTAINING PROTEIN"/>
    <property type="match status" value="1"/>
</dbReference>
<organism evidence="1 2">
    <name type="scientific">Legionella geestiana</name>
    <dbReference type="NCBI Taxonomy" id="45065"/>
    <lineage>
        <taxon>Bacteria</taxon>
        <taxon>Pseudomonadati</taxon>
        <taxon>Pseudomonadota</taxon>
        <taxon>Gammaproteobacteria</taxon>
        <taxon>Legionellales</taxon>
        <taxon>Legionellaceae</taxon>
        <taxon>Legionella</taxon>
    </lineage>
</organism>
<dbReference type="OrthoDB" id="9806984at2"/>
<gene>
    <name evidence="1" type="ORF">Lgee_2261</name>
</gene>
<keyword evidence="2" id="KW-1185">Reference proteome</keyword>
<dbReference type="RefSeq" id="WP_028387447.1">
    <property type="nucleotide sequence ID" value="NZ_CAAAHN010000017.1"/>
</dbReference>
<protein>
    <submittedName>
        <fullName evidence="1">ABC transport system periplasmic substrate binding protein</fullName>
    </submittedName>
</protein>
<dbReference type="AlphaFoldDB" id="A0A0W0TGX5"/>
<dbReference type="InterPro" id="IPR003399">
    <property type="entry name" value="Mce/MlaD"/>
</dbReference>
<accession>A0A0W0TGX5</accession>
<sequence length="307" mass="33314">MEAKINYTVVGATVLILAAALLSFGLWLSVGFDQKKHSTYAVYLHEAVSGLSEDSPVKFNGVQVGYVSEIQLNRHDPRQVKLLLSIEDGTPITISTSATLITQGLTGTTYVGLSASSSVLTPIEVIPGEKYPIIPARPSLFNQLDKVLKEASTNFADVSKGILRVFDKKNAENIHDLIANLEKVSAVFAQKSAEIDKTLVNVDVFMKNMASVSEGLPQIMRDLRAGIQTIRDTSDVFKAAGEEATRTMRSGKQTLDKISEQTIPPFIQLVHRLDAIAANLEKVSDAMRQNPSVVWRGTKPPAPGPGE</sequence>
<dbReference type="PATRIC" id="fig|45065.4.peg.2457"/>
<dbReference type="STRING" id="45065.Lgee_2261"/>
<dbReference type="Pfam" id="PF02470">
    <property type="entry name" value="MlaD"/>
    <property type="match status" value="1"/>
</dbReference>
<evidence type="ECO:0000313" key="2">
    <source>
        <dbReference type="Proteomes" id="UP000054785"/>
    </source>
</evidence>
<reference evidence="1 2" key="1">
    <citation type="submission" date="2015-11" db="EMBL/GenBank/DDBJ databases">
        <title>Genomic analysis of 38 Legionella species identifies large and diverse effector repertoires.</title>
        <authorList>
            <person name="Burstein D."/>
            <person name="Amaro F."/>
            <person name="Zusman T."/>
            <person name="Lifshitz Z."/>
            <person name="Cohen O."/>
            <person name="Gilbert J.A."/>
            <person name="Pupko T."/>
            <person name="Shuman H.A."/>
            <person name="Segal G."/>
        </authorList>
    </citation>
    <scope>NUCLEOTIDE SEQUENCE [LARGE SCALE GENOMIC DNA]</scope>
    <source>
        <strain evidence="1 2">ATCC 49504</strain>
    </source>
</reference>
<dbReference type="EMBL" id="LNYC01000080">
    <property type="protein sequence ID" value="KTC94733.1"/>
    <property type="molecule type" value="Genomic_DNA"/>
</dbReference>
<name>A0A0W0TGX5_9GAMM</name>
<dbReference type="PANTHER" id="PTHR36698">
    <property type="entry name" value="BLL5892 PROTEIN"/>
    <property type="match status" value="1"/>
</dbReference>